<organism evidence="2 3">
    <name type="scientific">Zygosaccharomyces rouxii</name>
    <dbReference type="NCBI Taxonomy" id="4956"/>
    <lineage>
        <taxon>Eukaryota</taxon>
        <taxon>Fungi</taxon>
        <taxon>Dikarya</taxon>
        <taxon>Ascomycota</taxon>
        <taxon>Saccharomycotina</taxon>
        <taxon>Saccharomycetes</taxon>
        <taxon>Saccharomycetales</taxon>
        <taxon>Saccharomycetaceae</taxon>
        <taxon>Zygosaccharomyces</taxon>
    </lineage>
</organism>
<dbReference type="Proteomes" id="UP000187013">
    <property type="component" value="Unassembled WGS sequence"/>
</dbReference>
<reference evidence="2 3" key="1">
    <citation type="submission" date="2016-08" db="EMBL/GenBank/DDBJ databases">
        <title>Draft genome sequence of allopolyploid Zygosaccharomyces rouxii.</title>
        <authorList>
            <person name="Watanabe J."/>
            <person name="Uehara K."/>
            <person name="Mogi Y."/>
            <person name="Tsukioka Y."/>
        </authorList>
    </citation>
    <scope>NUCLEOTIDE SEQUENCE [LARGE SCALE GENOMIC DNA]</scope>
    <source>
        <strain evidence="2 3">NBRC 110957</strain>
    </source>
</reference>
<gene>
    <name evidence="2" type="ORF">ZYGR_0AF02270</name>
</gene>
<dbReference type="Pfam" id="PF08513">
    <property type="entry name" value="LisH"/>
    <property type="match status" value="1"/>
</dbReference>
<sequence>MSGNSKYRLETEGRIGILNYSADLDAGTTVVSDANAKDPRQLLHAHVYDYLVKNGHYATARQFLQEADLPLSNKNANEVTGADVTNTGIDIYDQQWPPDLLKTRFHVDSEETLLFEWWNTFCKLRDHVEQIPLEELRTNPSDIPTPFLPRDGGVSTGNKQDAPLEKSDSI</sequence>
<evidence type="ECO:0000313" key="3">
    <source>
        <dbReference type="Proteomes" id="UP000187013"/>
    </source>
</evidence>
<evidence type="ECO:0000256" key="1">
    <source>
        <dbReference type="SAM" id="MobiDB-lite"/>
    </source>
</evidence>
<name>A0A1Q3A7P1_ZYGRO</name>
<accession>A0A1Q3A7P1</accession>
<protein>
    <submittedName>
        <fullName evidence="2">Uncharacterized protein</fullName>
    </submittedName>
</protein>
<comment type="caution">
    <text evidence="2">The sequence shown here is derived from an EMBL/GenBank/DDBJ whole genome shotgun (WGS) entry which is preliminary data.</text>
</comment>
<dbReference type="EMBL" id="BDGX01000032">
    <property type="protein sequence ID" value="GAV51756.1"/>
    <property type="molecule type" value="Genomic_DNA"/>
</dbReference>
<dbReference type="OrthoDB" id="4036671at2759"/>
<proteinExistence type="predicted"/>
<dbReference type="InterPro" id="IPR006594">
    <property type="entry name" value="LisH"/>
</dbReference>
<dbReference type="AlphaFoldDB" id="A0A1Q3A7P1"/>
<evidence type="ECO:0000313" key="2">
    <source>
        <dbReference type="EMBL" id="GAV51756.1"/>
    </source>
</evidence>
<dbReference type="SMART" id="SM00667">
    <property type="entry name" value="LisH"/>
    <property type="match status" value="1"/>
</dbReference>
<dbReference type="PROSITE" id="PS50896">
    <property type="entry name" value="LISH"/>
    <property type="match status" value="1"/>
</dbReference>
<feature type="region of interest" description="Disordered" evidence="1">
    <location>
        <begin position="137"/>
        <end position="170"/>
    </location>
</feature>